<evidence type="ECO:0000313" key="3">
    <source>
        <dbReference type="Proteomes" id="UP000245771"/>
    </source>
</evidence>
<evidence type="ECO:0000259" key="1">
    <source>
        <dbReference type="SMART" id="SM00484"/>
    </source>
</evidence>
<dbReference type="Proteomes" id="UP000245771">
    <property type="component" value="Unassembled WGS sequence"/>
</dbReference>
<dbReference type="InterPro" id="IPR006084">
    <property type="entry name" value="XPG/Rad2"/>
</dbReference>
<dbReference type="InterPro" id="IPR029060">
    <property type="entry name" value="PIN-like_dom_sf"/>
</dbReference>
<feature type="domain" description="XPG-I" evidence="1">
    <location>
        <begin position="73"/>
        <end position="144"/>
    </location>
</feature>
<gene>
    <name evidence="2" type="ORF">FA14DRAFT_122064</name>
</gene>
<dbReference type="Pfam" id="PF00867">
    <property type="entry name" value="XPG_I"/>
    <property type="match status" value="1"/>
</dbReference>
<dbReference type="STRING" id="1280837.A0A316VBG7"/>
<dbReference type="InParanoid" id="A0A316VBG7"/>
<keyword evidence="3" id="KW-1185">Reference proteome</keyword>
<dbReference type="CDD" id="cd09870">
    <property type="entry name" value="PIN_YEN1"/>
    <property type="match status" value="1"/>
</dbReference>
<dbReference type="SMART" id="SM00484">
    <property type="entry name" value="XPGI"/>
    <property type="match status" value="1"/>
</dbReference>
<dbReference type="Gene3D" id="3.40.50.1010">
    <property type="entry name" value="5'-nuclease"/>
    <property type="match status" value="1"/>
</dbReference>
<dbReference type="InterPro" id="IPR006086">
    <property type="entry name" value="XPG-I_dom"/>
</dbReference>
<dbReference type="GO" id="GO:0006974">
    <property type="term" value="P:DNA damage response"/>
    <property type="evidence" value="ECO:0007669"/>
    <property type="project" value="UniProtKB-ARBA"/>
</dbReference>
<dbReference type="PANTHER" id="PTHR11081">
    <property type="entry name" value="FLAP ENDONUCLEASE FAMILY MEMBER"/>
    <property type="match status" value="1"/>
</dbReference>
<sequence length="230" mass="25626">MKHAIAGKEFLLLRTIFYRLCKLAALPYLVPVFVFDGFSRPALKRGKKTPFTRTPSGRNLFGKLEIQVKQLVEAFGFVLLQAPGEAEADLSDLNRRGLIDAILSDDSDCFLFGAKTVVRNWDKAKQGDYVFVYRVDDFAKGLDAASCVLLIGLLGGGDYDVSGVRQLGIRTAIGLSKCGFDDRLLKAPPRIKSEGKWQEFLQEWKDDMKKELRTNASGNLSRKQSKLANS</sequence>
<dbReference type="AlphaFoldDB" id="A0A316VBG7"/>
<accession>A0A316VBG7</accession>
<proteinExistence type="predicted"/>
<dbReference type="GO" id="GO:0017108">
    <property type="term" value="F:5'-flap endonuclease activity"/>
    <property type="evidence" value="ECO:0007669"/>
    <property type="project" value="TreeGrafter"/>
</dbReference>
<dbReference type="GeneID" id="37018280"/>
<dbReference type="PRINTS" id="PR00853">
    <property type="entry name" value="XPGRADSUPER"/>
</dbReference>
<feature type="non-terminal residue" evidence="2">
    <location>
        <position position="230"/>
    </location>
</feature>
<dbReference type="PANTHER" id="PTHR11081:SF75">
    <property type="entry name" value="ENDONUCLEASE, PUTATIVE (AFU_ORTHOLOGUE AFUA_3G13260)-RELATED"/>
    <property type="match status" value="1"/>
</dbReference>
<reference evidence="2 3" key="1">
    <citation type="journal article" date="2018" name="Mol. Biol. Evol.">
        <title>Broad Genomic Sampling Reveals a Smut Pathogenic Ancestry of the Fungal Clade Ustilaginomycotina.</title>
        <authorList>
            <person name="Kijpornyongpan T."/>
            <person name="Mondo S.J."/>
            <person name="Barry K."/>
            <person name="Sandor L."/>
            <person name="Lee J."/>
            <person name="Lipzen A."/>
            <person name="Pangilinan J."/>
            <person name="LaButti K."/>
            <person name="Hainaut M."/>
            <person name="Henrissat B."/>
            <person name="Grigoriev I.V."/>
            <person name="Spatafora J.W."/>
            <person name="Aime M.C."/>
        </authorList>
    </citation>
    <scope>NUCLEOTIDE SEQUENCE [LARGE SCALE GENOMIC DNA]</scope>
    <source>
        <strain evidence="2 3">MCA 3882</strain>
    </source>
</reference>
<dbReference type="OrthoDB" id="2959108at2759"/>
<organism evidence="2 3">
    <name type="scientific">Meira miltonrushii</name>
    <dbReference type="NCBI Taxonomy" id="1280837"/>
    <lineage>
        <taxon>Eukaryota</taxon>
        <taxon>Fungi</taxon>
        <taxon>Dikarya</taxon>
        <taxon>Basidiomycota</taxon>
        <taxon>Ustilaginomycotina</taxon>
        <taxon>Exobasidiomycetes</taxon>
        <taxon>Exobasidiales</taxon>
        <taxon>Brachybasidiaceae</taxon>
        <taxon>Meira</taxon>
    </lineage>
</organism>
<dbReference type="RefSeq" id="XP_025355289.1">
    <property type="nucleotide sequence ID" value="XM_025496499.1"/>
</dbReference>
<dbReference type="SUPFAM" id="SSF88723">
    <property type="entry name" value="PIN domain-like"/>
    <property type="match status" value="1"/>
</dbReference>
<protein>
    <submittedName>
        <fullName evidence="2">PIN domain-like protein</fullName>
    </submittedName>
</protein>
<dbReference type="EMBL" id="KZ819603">
    <property type="protein sequence ID" value="PWN34987.1"/>
    <property type="molecule type" value="Genomic_DNA"/>
</dbReference>
<evidence type="ECO:0000313" key="2">
    <source>
        <dbReference type="EMBL" id="PWN34987.1"/>
    </source>
</evidence>
<name>A0A316VBG7_9BASI</name>